<organism evidence="8 9">
    <name type="scientific">Anser cygnoides</name>
    <name type="common">Swan goose</name>
    <dbReference type="NCBI Taxonomy" id="8845"/>
    <lineage>
        <taxon>Eukaryota</taxon>
        <taxon>Metazoa</taxon>
        <taxon>Chordata</taxon>
        <taxon>Craniata</taxon>
        <taxon>Vertebrata</taxon>
        <taxon>Euteleostomi</taxon>
        <taxon>Archelosauria</taxon>
        <taxon>Archosauria</taxon>
        <taxon>Dinosauria</taxon>
        <taxon>Saurischia</taxon>
        <taxon>Theropoda</taxon>
        <taxon>Coelurosauria</taxon>
        <taxon>Aves</taxon>
        <taxon>Neognathae</taxon>
        <taxon>Galloanserae</taxon>
        <taxon>Anseriformes</taxon>
        <taxon>Anatidae</taxon>
        <taxon>Anserinae</taxon>
        <taxon>Anser</taxon>
    </lineage>
</organism>
<dbReference type="PANTHER" id="PTHR45882">
    <property type="entry name" value="PITUITARY HOMEOBOX HOMOLOG PTX1"/>
    <property type="match status" value="1"/>
</dbReference>
<feature type="compositionally biased region" description="Basic residues" evidence="6">
    <location>
        <begin position="35"/>
        <end position="44"/>
    </location>
</feature>
<dbReference type="PANTHER" id="PTHR45882:SF4">
    <property type="entry name" value="PITUITARY HOMEOBOX 2"/>
    <property type="match status" value="1"/>
</dbReference>
<dbReference type="Proteomes" id="UP000694521">
    <property type="component" value="Unplaced"/>
</dbReference>
<dbReference type="GO" id="GO:0009653">
    <property type="term" value="P:anatomical structure morphogenesis"/>
    <property type="evidence" value="ECO:0007669"/>
    <property type="project" value="TreeGrafter"/>
</dbReference>
<feature type="DNA-binding region" description="Homeobox" evidence="4">
    <location>
        <begin position="39"/>
        <end position="86"/>
    </location>
</feature>
<dbReference type="PROSITE" id="PS50071">
    <property type="entry name" value="HOMEOBOX_2"/>
    <property type="match status" value="1"/>
</dbReference>
<feature type="region of interest" description="Disordered" evidence="6">
    <location>
        <begin position="16"/>
        <end position="62"/>
    </location>
</feature>
<evidence type="ECO:0000259" key="7">
    <source>
        <dbReference type="PROSITE" id="PS50071"/>
    </source>
</evidence>
<dbReference type="GO" id="GO:0000981">
    <property type="term" value="F:DNA-binding transcription factor activity, RNA polymerase II-specific"/>
    <property type="evidence" value="ECO:0007669"/>
    <property type="project" value="TreeGrafter"/>
</dbReference>
<dbReference type="Pfam" id="PF00046">
    <property type="entry name" value="Homeodomain"/>
    <property type="match status" value="1"/>
</dbReference>
<comment type="similarity">
    <text evidence="2">Belongs to the paired homeobox family. Bicoid subfamily.</text>
</comment>
<feature type="compositionally biased region" description="Basic and acidic residues" evidence="6">
    <location>
        <begin position="16"/>
        <end position="27"/>
    </location>
</feature>
<comment type="subcellular location">
    <subcellularLocation>
        <location evidence="1 4 5">Nucleus</location>
    </subcellularLocation>
</comment>
<accession>A0A8B9D4S5</accession>
<dbReference type="Gene3D" id="1.10.10.60">
    <property type="entry name" value="Homeodomain-like"/>
    <property type="match status" value="1"/>
</dbReference>
<dbReference type="SMART" id="SM00389">
    <property type="entry name" value="HOX"/>
    <property type="match status" value="1"/>
</dbReference>
<feature type="domain" description="Homeobox" evidence="7">
    <location>
        <begin position="37"/>
        <end position="85"/>
    </location>
</feature>
<evidence type="ECO:0000256" key="4">
    <source>
        <dbReference type="PROSITE-ProRule" id="PRU00108"/>
    </source>
</evidence>
<proteinExistence type="inferred from homology"/>
<dbReference type="SUPFAM" id="SSF46689">
    <property type="entry name" value="Homeodomain-like"/>
    <property type="match status" value="1"/>
</dbReference>
<evidence type="ECO:0000256" key="3">
    <source>
        <dbReference type="ARBA" id="ARBA00022473"/>
    </source>
</evidence>
<keyword evidence="4 5" id="KW-0238">DNA-binding</keyword>
<sequence length="318" mass="35776">MESNCRKLVSACVQLEKEKSQQSKSEDAGPEDPSKKKRQRRQRTHFTSQQLQELEATFQRNRYPDMSTREEIAVWTNLTEARVRVSPRLRPAGVGGAKGRGPGGLQLLSISGCTPASEPLHKSSAERDVSVKARQTGIFLSLPGLRLAERFALAERRVLLLLIETLMKTLAKKATWNRLQPAPPLMRKRCKIHKGFRFTRRRSRRALPCVCSRGWFHNSTSASPPFPPSEIYGTQRRATQIPRPDPARVQTLRGRGKKKYIKIIYIFFKRVEPPDFRKSHLNPSLRSEQGCRTGAGGCRLRAAPARLGNPPPGQGGLV</sequence>
<dbReference type="GO" id="GO:0005634">
    <property type="term" value="C:nucleus"/>
    <property type="evidence" value="ECO:0007669"/>
    <property type="project" value="UniProtKB-SubCell"/>
</dbReference>
<dbReference type="Ensembl" id="ENSACDT00005001796.1">
    <property type="protein sequence ID" value="ENSACDP00005001534.1"/>
    <property type="gene ID" value="ENSACDG00005001055.1"/>
</dbReference>
<gene>
    <name evidence="8" type="primary">PITX2</name>
</gene>
<dbReference type="GO" id="GO:0000978">
    <property type="term" value="F:RNA polymerase II cis-regulatory region sequence-specific DNA binding"/>
    <property type="evidence" value="ECO:0007669"/>
    <property type="project" value="TreeGrafter"/>
</dbReference>
<dbReference type="CDD" id="cd00086">
    <property type="entry name" value="homeodomain"/>
    <property type="match status" value="1"/>
</dbReference>
<evidence type="ECO:0000256" key="1">
    <source>
        <dbReference type="ARBA" id="ARBA00004123"/>
    </source>
</evidence>
<evidence type="ECO:0000256" key="5">
    <source>
        <dbReference type="RuleBase" id="RU000682"/>
    </source>
</evidence>
<keyword evidence="9" id="KW-1185">Reference proteome</keyword>
<dbReference type="InterPro" id="IPR001356">
    <property type="entry name" value="HD"/>
</dbReference>
<reference evidence="8" key="1">
    <citation type="submission" date="2025-08" db="UniProtKB">
        <authorList>
            <consortium name="Ensembl"/>
        </authorList>
    </citation>
    <scope>IDENTIFICATION</scope>
</reference>
<protein>
    <recommendedName>
        <fullName evidence="7">Homeobox domain-containing protein</fullName>
    </recommendedName>
</protein>
<keyword evidence="4 5" id="KW-0539">Nucleus</keyword>
<dbReference type="AlphaFoldDB" id="A0A8B9D4S5"/>
<evidence type="ECO:0000256" key="2">
    <source>
        <dbReference type="ARBA" id="ARBA00006503"/>
    </source>
</evidence>
<evidence type="ECO:0000313" key="9">
    <source>
        <dbReference type="Proteomes" id="UP000694521"/>
    </source>
</evidence>
<keyword evidence="4 5" id="KW-0371">Homeobox</keyword>
<evidence type="ECO:0000313" key="8">
    <source>
        <dbReference type="Ensembl" id="ENSACDP00005001534.1"/>
    </source>
</evidence>
<name>A0A8B9D4S5_ANSCY</name>
<keyword evidence="3" id="KW-0217">Developmental protein</keyword>
<dbReference type="InterPro" id="IPR009057">
    <property type="entry name" value="Homeodomain-like_sf"/>
</dbReference>
<reference evidence="8" key="2">
    <citation type="submission" date="2025-09" db="UniProtKB">
        <authorList>
            <consortium name="Ensembl"/>
        </authorList>
    </citation>
    <scope>IDENTIFICATION</scope>
</reference>
<evidence type="ECO:0000256" key="6">
    <source>
        <dbReference type="SAM" id="MobiDB-lite"/>
    </source>
</evidence>